<proteinExistence type="predicted"/>
<dbReference type="EMBL" id="JACIBT010000004">
    <property type="protein sequence ID" value="MBB3667854.1"/>
    <property type="molecule type" value="Genomic_DNA"/>
</dbReference>
<comment type="caution">
    <text evidence="2">The sequence shown here is derived from an EMBL/GenBank/DDBJ whole genome shotgun (WGS) entry which is preliminary data.</text>
</comment>
<feature type="compositionally biased region" description="Polar residues" evidence="1">
    <location>
        <begin position="112"/>
        <end position="122"/>
    </location>
</feature>
<evidence type="ECO:0000256" key="1">
    <source>
        <dbReference type="SAM" id="MobiDB-lite"/>
    </source>
</evidence>
<organism evidence="2 3">
    <name type="scientific">Garicola koreensis</name>
    <dbReference type="NCBI Taxonomy" id="1262554"/>
    <lineage>
        <taxon>Bacteria</taxon>
        <taxon>Bacillati</taxon>
        <taxon>Actinomycetota</taxon>
        <taxon>Actinomycetes</taxon>
        <taxon>Micrococcales</taxon>
        <taxon>Micrococcaceae</taxon>
        <taxon>Garicola</taxon>
    </lineage>
</organism>
<name>A0A7W5TVY8_9MICC</name>
<evidence type="ECO:0000313" key="2">
    <source>
        <dbReference type="EMBL" id="MBB3667854.1"/>
    </source>
</evidence>
<evidence type="ECO:0000313" key="3">
    <source>
        <dbReference type="Proteomes" id="UP000547528"/>
    </source>
</evidence>
<protein>
    <submittedName>
        <fullName evidence="2">Uncharacterized protein</fullName>
    </submittedName>
</protein>
<reference evidence="2 3" key="1">
    <citation type="submission" date="2020-08" db="EMBL/GenBank/DDBJ databases">
        <title>Sequencing the genomes of 1000 actinobacteria strains.</title>
        <authorList>
            <person name="Klenk H.-P."/>
        </authorList>
    </citation>
    <scope>NUCLEOTIDE SEQUENCE [LARGE SCALE GENOMIC DNA]</scope>
    <source>
        <strain evidence="2 3">DSM 28238</strain>
    </source>
</reference>
<gene>
    <name evidence="2" type="ORF">FHX47_001476</name>
</gene>
<keyword evidence="3" id="KW-1185">Reference proteome</keyword>
<feature type="region of interest" description="Disordered" evidence="1">
    <location>
        <begin position="100"/>
        <end position="128"/>
    </location>
</feature>
<sequence length="128" mass="14310">MTLHYEAMRAEADYRLEQARRSWPSGTPRTADGVTGRLWQTISQRLRRFALGHRSAPRQAEPDRPAGSDAVRVHITCWTDGSEPARDVVEAIQEAVAQRFPSAPQEQLPARSFTTSLSNAARTPTLVR</sequence>
<accession>A0A7W5TVY8</accession>
<dbReference type="Proteomes" id="UP000547528">
    <property type="component" value="Unassembled WGS sequence"/>
</dbReference>
<dbReference type="RefSeq" id="WP_183358270.1">
    <property type="nucleotide sequence ID" value="NZ_BAABKR010000016.1"/>
</dbReference>
<dbReference type="AlphaFoldDB" id="A0A7W5TVY8"/>